<name>A0ABV0N685_9TELE</name>
<reference evidence="2 3" key="1">
    <citation type="submission" date="2021-06" db="EMBL/GenBank/DDBJ databases">
        <authorList>
            <person name="Palmer J.M."/>
        </authorList>
    </citation>
    <scope>NUCLEOTIDE SEQUENCE [LARGE SCALE GENOMIC DNA]</scope>
    <source>
        <strain evidence="2 3">GA_2019</strain>
        <tissue evidence="2">Muscle</tissue>
    </source>
</reference>
<feature type="region of interest" description="Disordered" evidence="1">
    <location>
        <begin position="1"/>
        <end position="22"/>
    </location>
</feature>
<feature type="region of interest" description="Disordered" evidence="1">
    <location>
        <begin position="79"/>
        <end position="100"/>
    </location>
</feature>
<feature type="compositionally biased region" description="Basic and acidic residues" evidence="1">
    <location>
        <begin position="149"/>
        <end position="173"/>
    </location>
</feature>
<gene>
    <name evidence="2" type="ORF">GOODEAATRI_032902</name>
</gene>
<dbReference type="Gene3D" id="1.10.287.1490">
    <property type="match status" value="1"/>
</dbReference>
<evidence type="ECO:0000256" key="1">
    <source>
        <dbReference type="SAM" id="MobiDB-lite"/>
    </source>
</evidence>
<sequence length="187" mass="21657">LVAEAAAGPSQDEEARQASAQELQSVKDALNQAETRAKELEGQLENINKVVTEQDTELHNTQEQSSRLQTELNRLRQELQEKTSQEESLRQQMAEKDEKTRKALLVARQKISHVTATKEQLQRENEELKQQREELEVRVSALKSQYEGRLSRQERELRDLRGQQERQEQRDEPPDAGPSKVNNLYML</sequence>
<dbReference type="Proteomes" id="UP001476798">
    <property type="component" value="Unassembled WGS sequence"/>
</dbReference>
<accession>A0ABV0N685</accession>
<dbReference type="PANTHER" id="PTHR18898">
    <property type="entry name" value="NUCLEOPROTEIN TPR-RELATED"/>
    <property type="match status" value="1"/>
</dbReference>
<organism evidence="2 3">
    <name type="scientific">Goodea atripinnis</name>
    <dbReference type="NCBI Taxonomy" id="208336"/>
    <lineage>
        <taxon>Eukaryota</taxon>
        <taxon>Metazoa</taxon>
        <taxon>Chordata</taxon>
        <taxon>Craniata</taxon>
        <taxon>Vertebrata</taxon>
        <taxon>Euteleostomi</taxon>
        <taxon>Actinopterygii</taxon>
        <taxon>Neopterygii</taxon>
        <taxon>Teleostei</taxon>
        <taxon>Neoteleostei</taxon>
        <taxon>Acanthomorphata</taxon>
        <taxon>Ovalentaria</taxon>
        <taxon>Atherinomorphae</taxon>
        <taxon>Cyprinodontiformes</taxon>
        <taxon>Goodeidae</taxon>
        <taxon>Goodea</taxon>
    </lineage>
</organism>
<evidence type="ECO:0000313" key="2">
    <source>
        <dbReference type="EMBL" id="MEQ2166878.1"/>
    </source>
</evidence>
<dbReference type="EMBL" id="JAHRIO010026433">
    <property type="protein sequence ID" value="MEQ2166878.1"/>
    <property type="molecule type" value="Genomic_DNA"/>
</dbReference>
<feature type="non-terminal residue" evidence="2">
    <location>
        <position position="1"/>
    </location>
</feature>
<dbReference type="PANTHER" id="PTHR18898:SF4">
    <property type="entry name" value="NUCLEOPROTEIN TPR"/>
    <property type="match status" value="1"/>
</dbReference>
<proteinExistence type="predicted"/>
<feature type="region of interest" description="Disordered" evidence="1">
    <location>
        <begin position="145"/>
        <end position="187"/>
    </location>
</feature>
<evidence type="ECO:0000313" key="3">
    <source>
        <dbReference type="Proteomes" id="UP001476798"/>
    </source>
</evidence>
<keyword evidence="3" id="KW-1185">Reference proteome</keyword>
<comment type="caution">
    <text evidence="2">The sequence shown here is derived from an EMBL/GenBank/DDBJ whole genome shotgun (WGS) entry which is preliminary data.</text>
</comment>
<protein>
    <submittedName>
        <fullName evidence="2">Uncharacterized protein</fullName>
    </submittedName>
</protein>